<accession>A0AAJ0FAK0</accession>
<feature type="domain" description="2EXR" evidence="2">
    <location>
        <begin position="5"/>
        <end position="51"/>
    </location>
</feature>
<comment type="caution">
    <text evidence="3">The sequence shown here is derived from an EMBL/GenBank/DDBJ whole genome shotgun (WGS) entry which is preliminary data.</text>
</comment>
<reference evidence="3" key="1">
    <citation type="submission" date="2023-06" db="EMBL/GenBank/DDBJ databases">
        <title>Genome-scale phylogeny and comparative genomics of the fungal order Sordariales.</title>
        <authorList>
            <consortium name="Lawrence Berkeley National Laboratory"/>
            <person name="Hensen N."/>
            <person name="Bonometti L."/>
            <person name="Westerberg I."/>
            <person name="Brannstrom I.O."/>
            <person name="Guillou S."/>
            <person name="Cros-Aarteil S."/>
            <person name="Calhoun S."/>
            <person name="Haridas S."/>
            <person name="Kuo A."/>
            <person name="Mondo S."/>
            <person name="Pangilinan J."/>
            <person name="Riley R."/>
            <person name="Labutti K."/>
            <person name="Andreopoulos B."/>
            <person name="Lipzen A."/>
            <person name="Chen C."/>
            <person name="Yanf M."/>
            <person name="Daum C."/>
            <person name="Ng V."/>
            <person name="Clum A."/>
            <person name="Steindorff A."/>
            <person name="Ohm R."/>
            <person name="Martin F."/>
            <person name="Silar P."/>
            <person name="Natvig D."/>
            <person name="Lalanne C."/>
            <person name="Gautier V."/>
            <person name="Ament-Velasquez S.L."/>
            <person name="Kruys A."/>
            <person name="Hutchinson M.I."/>
            <person name="Powell A.J."/>
            <person name="Barry K."/>
            <person name="Miller A.N."/>
            <person name="Grigoriev I.V."/>
            <person name="Debuchy R."/>
            <person name="Gladieux P."/>
            <person name="Thoren M.H."/>
            <person name="Johannesson H."/>
        </authorList>
    </citation>
    <scope>NUCLEOTIDE SEQUENCE</scope>
    <source>
        <strain evidence="3">PSN4</strain>
    </source>
</reference>
<dbReference type="AlphaFoldDB" id="A0AAJ0FAK0"/>
<protein>
    <recommendedName>
        <fullName evidence="2">2EXR domain-containing protein</fullName>
    </recommendedName>
</protein>
<keyword evidence="4" id="KW-1185">Reference proteome</keyword>
<evidence type="ECO:0000313" key="4">
    <source>
        <dbReference type="Proteomes" id="UP001239445"/>
    </source>
</evidence>
<evidence type="ECO:0000256" key="1">
    <source>
        <dbReference type="SAM" id="MobiDB-lite"/>
    </source>
</evidence>
<feature type="region of interest" description="Disordered" evidence="1">
    <location>
        <begin position="35"/>
        <end position="60"/>
    </location>
</feature>
<gene>
    <name evidence="3" type="ORF">QBC47DRAFT_303028</name>
</gene>
<name>A0AAJ0FAK0_9PEZI</name>
<feature type="non-terminal residue" evidence="3">
    <location>
        <position position="1"/>
    </location>
</feature>
<proteinExistence type="predicted"/>
<evidence type="ECO:0000313" key="3">
    <source>
        <dbReference type="EMBL" id="KAK1754245.1"/>
    </source>
</evidence>
<organism evidence="3 4">
    <name type="scientific">Echria macrotheca</name>
    <dbReference type="NCBI Taxonomy" id="438768"/>
    <lineage>
        <taxon>Eukaryota</taxon>
        <taxon>Fungi</taxon>
        <taxon>Dikarya</taxon>
        <taxon>Ascomycota</taxon>
        <taxon>Pezizomycotina</taxon>
        <taxon>Sordariomycetes</taxon>
        <taxon>Sordariomycetidae</taxon>
        <taxon>Sordariales</taxon>
        <taxon>Schizotheciaceae</taxon>
        <taxon>Echria</taxon>
    </lineage>
</organism>
<dbReference type="PANTHER" id="PTHR35910:SF1">
    <property type="entry name" value="2EXR DOMAIN-CONTAINING PROTEIN"/>
    <property type="match status" value="1"/>
</dbReference>
<dbReference type="EMBL" id="MU839836">
    <property type="protein sequence ID" value="KAK1754245.1"/>
    <property type="molecule type" value="Genomic_DNA"/>
</dbReference>
<sequence>LAAEFPLFPLLPWELRVMIWKFALRPVLPGAHVFSVNDTRDSEPNNPEHKMRHDRSPFGDSRLAPPRCLPRGVDFDAVAQASAPISWVLNNPSTYLIDSGLWTGCKESLLVIEKEFQKPKRRHKVWSAAEVESFRQLRGRFTLPETATYAITVASDNNSSRRRYITVFLYQDLFILQPDSIRAIDRDLRWDCIPSLIYSSHIALEYNPSWEGVGHKNTPEHAADLVLQNAPNVARTDSWTLWFIDYRIKRSPRYLEPAQEQADGVRDIPPRVFHASDRKFVEVKEGELGHWVGHDRMWDAGCKGSVGDFASSCSSRFVQRLREICESWYANDRSRLPDFDWVECGLLACEFLLTVGSSLSKPSLH</sequence>
<dbReference type="Pfam" id="PF20150">
    <property type="entry name" value="2EXR"/>
    <property type="match status" value="1"/>
</dbReference>
<dbReference type="Proteomes" id="UP001239445">
    <property type="component" value="Unassembled WGS sequence"/>
</dbReference>
<evidence type="ECO:0000259" key="2">
    <source>
        <dbReference type="Pfam" id="PF20150"/>
    </source>
</evidence>
<dbReference type="InterPro" id="IPR045518">
    <property type="entry name" value="2EXR"/>
</dbReference>
<dbReference type="PANTHER" id="PTHR35910">
    <property type="entry name" value="2EXR DOMAIN-CONTAINING PROTEIN"/>
    <property type="match status" value="1"/>
</dbReference>
<feature type="compositionally biased region" description="Basic and acidic residues" evidence="1">
    <location>
        <begin position="38"/>
        <end position="57"/>
    </location>
</feature>